<accession>A0A317XUP9</accession>
<protein>
    <submittedName>
        <fullName evidence="3">Uncharacterized protein</fullName>
    </submittedName>
</protein>
<dbReference type="AlphaFoldDB" id="A0A317XUP9"/>
<keyword evidence="2" id="KW-1133">Transmembrane helix</keyword>
<evidence type="ECO:0000313" key="3">
    <source>
        <dbReference type="EMBL" id="PWZ01782.1"/>
    </source>
</evidence>
<dbReference type="Proteomes" id="UP000246740">
    <property type="component" value="Unassembled WGS sequence"/>
</dbReference>
<feature type="region of interest" description="Disordered" evidence="1">
    <location>
        <begin position="36"/>
        <end position="62"/>
    </location>
</feature>
<organism evidence="3 4">
    <name type="scientific">Testicularia cyperi</name>
    <dbReference type="NCBI Taxonomy" id="1882483"/>
    <lineage>
        <taxon>Eukaryota</taxon>
        <taxon>Fungi</taxon>
        <taxon>Dikarya</taxon>
        <taxon>Basidiomycota</taxon>
        <taxon>Ustilaginomycotina</taxon>
        <taxon>Ustilaginomycetes</taxon>
        <taxon>Ustilaginales</taxon>
        <taxon>Anthracoideaceae</taxon>
        <taxon>Testicularia</taxon>
    </lineage>
</organism>
<feature type="transmembrane region" description="Helical" evidence="2">
    <location>
        <begin position="69"/>
        <end position="86"/>
    </location>
</feature>
<reference evidence="3 4" key="1">
    <citation type="journal article" date="2018" name="Mol. Biol. Evol.">
        <title>Broad Genomic Sampling Reveals a Smut Pathogenic Ancestry of the Fungal Clade Ustilaginomycotina.</title>
        <authorList>
            <person name="Kijpornyongpan T."/>
            <person name="Mondo S.J."/>
            <person name="Barry K."/>
            <person name="Sandor L."/>
            <person name="Lee J."/>
            <person name="Lipzen A."/>
            <person name="Pangilinan J."/>
            <person name="LaButti K."/>
            <person name="Hainaut M."/>
            <person name="Henrissat B."/>
            <person name="Grigoriev I.V."/>
            <person name="Spatafora J.W."/>
            <person name="Aime M.C."/>
        </authorList>
    </citation>
    <scope>NUCLEOTIDE SEQUENCE [LARGE SCALE GENOMIC DNA]</scope>
    <source>
        <strain evidence="3 4">MCA 3645</strain>
    </source>
</reference>
<evidence type="ECO:0000256" key="2">
    <source>
        <dbReference type="SAM" id="Phobius"/>
    </source>
</evidence>
<evidence type="ECO:0000313" key="4">
    <source>
        <dbReference type="Proteomes" id="UP000246740"/>
    </source>
</evidence>
<keyword evidence="4" id="KW-1185">Reference proteome</keyword>
<keyword evidence="2" id="KW-0812">Transmembrane</keyword>
<proteinExistence type="predicted"/>
<dbReference type="InParanoid" id="A0A317XUP9"/>
<keyword evidence="2" id="KW-0472">Membrane</keyword>
<gene>
    <name evidence="3" type="ORF">BCV70DRAFT_51201</name>
</gene>
<dbReference type="EMBL" id="KZ819189">
    <property type="protein sequence ID" value="PWZ01782.1"/>
    <property type="molecule type" value="Genomic_DNA"/>
</dbReference>
<sequence length="157" mass="17432">MDGPSGRSHQLQTPLPEVHIYIHTVNQTLSLLCTQSRAKPSRPVPKLSSSSAKTREGDNFKPKKKKRQVLSFAIVARTIIILYYILSNLSRNLYQYGTVPPCTVRHCTTLYDTVLMLCSHASEQGGRSQAVHGFTSVAGTPARPRRILTAFTVAWPL</sequence>
<evidence type="ECO:0000256" key="1">
    <source>
        <dbReference type="SAM" id="MobiDB-lite"/>
    </source>
</evidence>
<name>A0A317XUP9_9BASI</name>